<feature type="signal peptide" evidence="1">
    <location>
        <begin position="1"/>
        <end position="25"/>
    </location>
</feature>
<dbReference type="EMBL" id="CADCSU010000125">
    <property type="protein sequence ID" value="CAA9201276.1"/>
    <property type="molecule type" value="Genomic_DNA"/>
</dbReference>
<name>A0A6J4GQJ9_9FLAO</name>
<feature type="domain" description="Tail specific protease" evidence="2">
    <location>
        <begin position="292"/>
        <end position="494"/>
    </location>
</feature>
<dbReference type="SUPFAM" id="SSF52096">
    <property type="entry name" value="ClpP/crotonase"/>
    <property type="match status" value="1"/>
</dbReference>
<dbReference type="GO" id="GO:0006508">
    <property type="term" value="P:proteolysis"/>
    <property type="evidence" value="ECO:0007669"/>
    <property type="project" value="InterPro"/>
</dbReference>
<keyword evidence="1" id="KW-0732">Signal</keyword>
<evidence type="ECO:0000313" key="3">
    <source>
        <dbReference type="EMBL" id="CAA9201276.1"/>
    </source>
</evidence>
<protein>
    <recommendedName>
        <fullName evidence="2">Tail specific protease domain-containing protein</fullName>
    </recommendedName>
</protein>
<reference evidence="3 4" key="1">
    <citation type="submission" date="2020-02" db="EMBL/GenBank/DDBJ databases">
        <authorList>
            <person name="Criscuolo A."/>
        </authorList>
    </citation>
    <scope>NUCLEOTIDE SEQUENCE [LARGE SCALE GENOMIC DNA]</scope>
    <source>
        <strain evidence="3">CIP105534</strain>
    </source>
</reference>
<evidence type="ECO:0000259" key="2">
    <source>
        <dbReference type="Pfam" id="PF03572"/>
    </source>
</evidence>
<evidence type="ECO:0000313" key="4">
    <source>
        <dbReference type="Proteomes" id="UP000479938"/>
    </source>
</evidence>
<dbReference type="GO" id="GO:0008236">
    <property type="term" value="F:serine-type peptidase activity"/>
    <property type="evidence" value="ECO:0007669"/>
    <property type="project" value="InterPro"/>
</dbReference>
<dbReference type="Proteomes" id="UP000479938">
    <property type="component" value="Unassembled WGS sequence"/>
</dbReference>
<keyword evidence="4" id="KW-1185">Reference proteome</keyword>
<dbReference type="Gene3D" id="3.90.226.10">
    <property type="entry name" value="2-enoyl-CoA Hydratase, Chain A, domain 1"/>
    <property type="match status" value="1"/>
</dbReference>
<gene>
    <name evidence="3" type="ORF">FLA105534_03509</name>
</gene>
<dbReference type="Pfam" id="PF03572">
    <property type="entry name" value="Peptidase_S41"/>
    <property type="match status" value="1"/>
</dbReference>
<dbReference type="PROSITE" id="PS51257">
    <property type="entry name" value="PROKAR_LIPOPROTEIN"/>
    <property type="match status" value="1"/>
</dbReference>
<dbReference type="InterPro" id="IPR029045">
    <property type="entry name" value="ClpP/crotonase-like_dom_sf"/>
</dbReference>
<proteinExistence type="predicted"/>
<organism evidence="3 4">
    <name type="scientific">Flavobacterium bizetiae</name>
    <dbReference type="NCBI Taxonomy" id="2704140"/>
    <lineage>
        <taxon>Bacteria</taxon>
        <taxon>Pseudomonadati</taxon>
        <taxon>Bacteroidota</taxon>
        <taxon>Flavobacteriia</taxon>
        <taxon>Flavobacteriales</taxon>
        <taxon>Flavobacteriaceae</taxon>
        <taxon>Flavobacterium</taxon>
    </lineage>
</organism>
<dbReference type="InterPro" id="IPR005151">
    <property type="entry name" value="Tail-specific_protease"/>
</dbReference>
<sequence length="520" mass="59868">MYYMNNKNLIPIFILLFFLSCKIQAQGSDKNTKDSILLYNKMLSVKQIQQDLKILLAINEKANSGFYQYRSKKQIDSLYNTTIKNIKKSLSVTEFYKIMLHLTDYEGSVHNYTIPDLDLIKFLNRQKSFFPYPLLYIKGQIIFDGQSSDIPAGSRIRSINGISDTKLMQSFYKYYTADGFNTTEKLSASVNKSFGINYLLEYGLSNEFIIEYNSPKSESLQKKVLPAVTLKQREANIKNRFSAPVTDLLDYKKQSPYSFRMLNPTTGLLNLRWFGMAYGSDDPKFEPYVHFLDSVFTGLDKNKVPNLIIDVRNNPGGSDPNFEQPVMYLTDQPFKENVKATIIFDPNLLPFENYFWGVLTSERMDSISKKMGKEYLKDVYPVFKNNISVQNPKYNPVYYPKSPKFKGNLYLLINENVASAASHFASLVKAYVQNVTIVGVETVGGYYRHNGHSPLIYELPNSKIKTQFSIVNLVQDAPKKENQPEGRGIMPDHEVWPSLDDFFQQKDTQMEFTLKLIKTK</sequence>
<accession>A0A6J4GQJ9</accession>
<feature type="chain" id="PRO_5026790848" description="Tail specific protease domain-containing protein" evidence="1">
    <location>
        <begin position="26"/>
        <end position="520"/>
    </location>
</feature>
<evidence type="ECO:0000256" key="1">
    <source>
        <dbReference type="SAM" id="SignalP"/>
    </source>
</evidence>
<dbReference type="AlphaFoldDB" id="A0A6J4GQJ9"/>